<evidence type="ECO:0000313" key="2">
    <source>
        <dbReference type="EMBL" id="CFX16343.1"/>
    </source>
</evidence>
<dbReference type="Pfam" id="PF19044">
    <property type="entry name" value="P-loop_TraG"/>
    <property type="match status" value="1"/>
</dbReference>
<dbReference type="PANTHER" id="PTHR30121:SF6">
    <property type="entry name" value="SLR6007 PROTEIN"/>
    <property type="match status" value="1"/>
</dbReference>
<gene>
    <name evidence="2" type="ORF">672</name>
</gene>
<dbReference type="SMART" id="SM00382">
    <property type="entry name" value="AAA"/>
    <property type="match status" value="1"/>
</dbReference>
<dbReference type="Gene3D" id="1.10.8.730">
    <property type="match status" value="1"/>
</dbReference>
<dbReference type="EMBL" id="CGIH01000009">
    <property type="protein sequence ID" value="CFX16343.1"/>
    <property type="molecule type" value="Genomic_DNA"/>
</dbReference>
<dbReference type="Proteomes" id="UP000045545">
    <property type="component" value="Unassembled WGS sequence"/>
</dbReference>
<evidence type="ECO:0000259" key="1">
    <source>
        <dbReference type="SMART" id="SM00382"/>
    </source>
</evidence>
<accession>A0A0E4GAM9</accession>
<dbReference type="CDD" id="cd01127">
    <property type="entry name" value="TrwB_TraG_TraD_VirD4"/>
    <property type="match status" value="1"/>
</dbReference>
<keyword evidence="3" id="KW-1185">Reference proteome</keyword>
<feature type="domain" description="AAA+ ATPase" evidence="1">
    <location>
        <begin position="231"/>
        <end position="527"/>
    </location>
</feature>
<dbReference type="OrthoDB" id="9804380at2"/>
<dbReference type="AlphaFoldDB" id="A0A0E4GAM9"/>
<dbReference type="SUPFAM" id="SSF52540">
    <property type="entry name" value="P-loop containing nucleoside triphosphate hydrolases"/>
    <property type="match status" value="1"/>
</dbReference>
<protein>
    <submittedName>
        <fullName evidence="2">AAA+ ATPase domain</fullName>
    </submittedName>
</protein>
<dbReference type="Gene3D" id="3.40.50.300">
    <property type="entry name" value="P-loop containing nucleotide triphosphate hydrolases"/>
    <property type="match status" value="1"/>
</dbReference>
<dbReference type="InterPro" id="IPR027417">
    <property type="entry name" value="P-loop_NTPase"/>
</dbReference>
<organism evidence="2 3">
    <name type="scientific">Syntrophomonas zehnderi OL-4</name>
    <dbReference type="NCBI Taxonomy" id="690567"/>
    <lineage>
        <taxon>Bacteria</taxon>
        <taxon>Bacillati</taxon>
        <taxon>Bacillota</taxon>
        <taxon>Clostridia</taxon>
        <taxon>Eubacteriales</taxon>
        <taxon>Syntrophomonadaceae</taxon>
        <taxon>Syntrophomonas</taxon>
    </lineage>
</organism>
<dbReference type="STRING" id="690567.672"/>
<proteinExistence type="predicted"/>
<dbReference type="InterPro" id="IPR051162">
    <property type="entry name" value="T4SS_component"/>
</dbReference>
<dbReference type="InterPro" id="IPR043964">
    <property type="entry name" value="P-loop_TraG"/>
</dbReference>
<dbReference type="RefSeq" id="WP_046495779.1">
    <property type="nucleotide sequence ID" value="NZ_CGIH01000009.1"/>
</dbReference>
<dbReference type="InterPro" id="IPR003593">
    <property type="entry name" value="AAA+_ATPase"/>
</dbReference>
<reference evidence="2 3" key="1">
    <citation type="submission" date="2015-03" db="EMBL/GenBank/DDBJ databases">
        <authorList>
            <person name="Murphy D."/>
        </authorList>
    </citation>
    <scope>NUCLEOTIDE SEQUENCE [LARGE SCALE GENOMIC DNA]</scope>
    <source>
        <strain evidence="2 3">OL-4</strain>
    </source>
</reference>
<evidence type="ECO:0000313" key="3">
    <source>
        <dbReference type="Proteomes" id="UP000045545"/>
    </source>
</evidence>
<name>A0A0E4GAM9_9FIRM</name>
<sequence>METVKSGILDALTPQALEFQTNYIQFGDLLGRVMVITDYPPQAGTAWLARITQIPGVAASLHVSPTNAADLIEDINKAIGEYMGRLNQGGNALIIQRTEQALKDADSLLKKIDQEQQNVFYLTVLLFITAMDMDNLILRTRRVESALAAAGMRGRTLLYRQEQGLKSIGPWATLDPEMLKAGGRNMPSETIAASFPFVAGGLNDIAGIMLGRDRDGGLVILDMWMRSGDRTNSNWTILGKPGTGKSYLAKMLLLREYAKGARIIIIDPEREYRKMCQLLGGSWVNVAGGQGRINPLQVRSVPLDQDDDEEKSIYDAQSPLGLHLQILRTFFSLYLRDLTDVERAVLEDSLLEVYHSKEIDFNTQPENIQVDVWPTMNELYEYVLEQEKTKPELFQRLAILLKRAAKGADAAMWNGFTTATADKDFIVLDVHELQNADDAVKRAQYFNVLSYVWNLIEQDREERIILLVDEAWMLVDDQTPQALAFLRDTSKRIRKYMGSLIVASQNVIDFLDPAVARHGQALLDNPTYKILLGQGDKDLQALTTLMQLTEAEQELLQSAKRGEGLLVAGNQRVHIRIESAPFEAPYLVGGGA</sequence>
<dbReference type="PANTHER" id="PTHR30121">
    <property type="entry name" value="UNCHARACTERIZED PROTEIN YJGR-RELATED"/>
    <property type="match status" value="1"/>
</dbReference>